<gene>
    <name evidence="2" type="ORF">VNO78_10306</name>
</gene>
<organism evidence="2 3">
    <name type="scientific">Psophocarpus tetragonolobus</name>
    <name type="common">Winged bean</name>
    <name type="synonym">Dolichos tetragonolobus</name>
    <dbReference type="NCBI Taxonomy" id="3891"/>
    <lineage>
        <taxon>Eukaryota</taxon>
        <taxon>Viridiplantae</taxon>
        <taxon>Streptophyta</taxon>
        <taxon>Embryophyta</taxon>
        <taxon>Tracheophyta</taxon>
        <taxon>Spermatophyta</taxon>
        <taxon>Magnoliopsida</taxon>
        <taxon>eudicotyledons</taxon>
        <taxon>Gunneridae</taxon>
        <taxon>Pentapetalae</taxon>
        <taxon>rosids</taxon>
        <taxon>fabids</taxon>
        <taxon>Fabales</taxon>
        <taxon>Fabaceae</taxon>
        <taxon>Papilionoideae</taxon>
        <taxon>50 kb inversion clade</taxon>
        <taxon>NPAAA clade</taxon>
        <taxon>indigoferoid/millettioid clade</taxon>
        <taxon>Phaseoleae</taxon>
        <taxon>Psophocarpus</taxon>
    </lineage>
</organism>
<protein>
    <submittedName>
        <fullName evidence="2">Uncharacterized protein</fullName>
    </submittedName>
</protein>
<sequence length="115" mass="12080">MGAHHQARVGGELNSSGANLHLIGTSQVASSPHVIGDGVEELEANITLGLPEDHRLALSPQIAAEFVTHAVDTQHVGNVDEELVALDDSSLCPPQAQSRDHSVMHPGAETHTVNM</sequence>
<feature type="region of interest" description="Disordered" evidence="1">
    <location>
        <begin position="93"/>
        <end position="115"/>
    </location>
</feature>
<dbReference type="AlphaFoldDB" id="A0AAN9XML8"/>
<dbReference type="EMBL" id="JAYMYS010000003">
    <property type="protein sequence ID" value="KAK7399130.1"/>
    <property type="molecule type" value="Genomic_DNA"/>
</dbReference>
<proteinExistence type="predicted"/>
<keyword evidence="3" id="KW-1185">Reference proteome</keyword>
<evidence type="ECO:0000313" key="3">
    <source>
        <dbReference type="Proteomes" id="UP001386955"/>
    </source>
</evidence>
<accession>A0AAN9XML8</accession>
<comment type="caution">
    <text evidence="2">The sequence shown here is derived from an EMBL/GenBank/DDBJ whole genome shotgun (WGS) entry which is preliminary data.</text>
</comment>
<dbReference type="Proteomes" id="UP001386955">
    <property type="component" value="Unassembled WGS sequence"/>
</dbReference>
<name>A0AAN9XML8_PSOTE</name>
<evidence type="ECO:0000256" key="1">
    <source>
        <dbReference type="SAM" id="MobiDB-lite"/>
    </source>
</evidence>
<evidence type="ECO:0000313" key="2">
    <source>
        <dbReference type="EMBL" id="KAK7399130.1"/>
    </source>
</evidence>
<reference evidence="2 3" key="1">
    <citation type="submission" date="2024-01" db="EMBL/GenBank/DDBJ databases">
        <title>The genomes of 5 underutilized Papilionoideae crops provide insights into root nodulation and disease resistanc.</title>
        <authorList>
            <person name="Jiang F."/>
        </authorList>
    </citation>
    <scope>NUCLEOTIDE SEQUENCE [LARGE SCALE GENOMIC DNA]</scope>
    <source>
        <strain evidence="2">DUOXIRENSHENG_FW03</strain>
        <tissue evidence="2">Leaves</tissue>
    </source>
</reference>